<dbReference type="Proteomes" id="UP000054270">
    <property type="component" value="Unassembled WGS sequence"/>
</dbReference>
<gene>
    <name evidence="2" type="ORF">HYPSUDRAFT_204932</name>
</gene>
<dbReference type="AlphaFoldDB" id="A0A0D2PFX6"/>
<protein>
    <submittedName>
        <fullName evidence="2">Uncharacterized protein</fullName>
    </submittedName>
</protein>
<reference evidence="3" key="1">
    <citation type="submission" date="2014-04" db="EMBL/GenBank/DDBJ databases">
        <title>Evolutionary Origins and Diversification of the Mycorrhizal Mutualists.</title>
        <authorList>
            <consortium name="DOE Joint Genome Institute"/>
            <consortium name="Mycorrhizal Genomics Consortium"/>
            <person name="Kohler A."/>
            <person name="Kuo A."/>
            <person name="Nagy L.G."/>
            <person name="Floudas D."/>
            <person name="Copeland A."/>
            <person name="Barry K.W."/>
            <person name="Cichocki N."/>
            <person name="Veneault-Fourrey C."/>
            <person name="LaButti K."/>
            <person name="Lindquist E.A."/>
            <person name="Lipzen A."/>
            <person name="Lundell T."/>
            <person name="Morin E."/>
            <person name="Murat C."/>
            <person name="Riley R."/>
            <person name="Ohm R."/>
            <person name="Sun H."/>
            <person name="Tunlid A."/>
            <person name="Henrissat B."/>
            <person name="Grigoriev I.V."/>
            <person name="Hibbett D.S."/>
            <person name="Martin F."/>
        </authorList>
    </citation>
    <scope>NUCLEOTIDE SEQUENCE [LARGE SCALE GENOMIC DNA]</scope>
    <source>
        <strain evidence="3">FD-334 SS-4</strain>
    </source>
</reference>
<evidence type="ECO:0000313" key="3">
    <source>
        <dbReference type="Proteomes" id="UP000054270"/>
    </source>
</evidence>
<feature type="region of interest" description="Disordered" evidence="1">
    <location>
        <begin position="1"/>
        <end position="24"/>
    </location>
</feature>
<evidence type="ECO:0000256" key="1">
    <source>
        <dbReference type="SAM" id="MobiDB-lite"/>
    </source>
</evidence>
<evidence type="ECO:0000313" key="2">
    <source>
        <dbReference type="EMBL" id="KJA19020.1"/>
    </source>
</evidence>
<feature type="compositionally biased region" description="Basic and acidic residues" evidence="1">
    <location>
        <begin position="1"/>
        <end position="10"/>
    </location>
</feature>
<feature type="region of interest" description="Disordered" evidence="1">
    <location>
        <begin position="37"/>
        <end position="70"/>
    </location>
</feature>
<sequence length="153" mass="16314">MSAFALEKRSAAHPGVRTGKTRTVRSVLEHETDVDALRDGTGAGSRSQNRIAPGGAHSASPSPSRLRNVAGAQRNRYRSASLRVGAARQRLTAHSALEHARGGGATRLAERALQRVVQAAASDEVHRAIGAHKGTREEARVLLECYAHAFYAC</sequence>
<name>A0A0D2PFX6_HYPSF</name>
<dbReference type="EMBL" id="KN817582">
    <property type="protein sequence ID" value="KJA19020.1"/>
    <property type="molecule type" value="Genomic_DNA"/>
</dbReference>
<proteinExistence type="predicted"/>
<accession>A0A0D2PFX6</accession>
<feature type="compositionally biased region" description="Low complexity" evidence="1">
    <location>
        <begin position="52"/>
        <end position="64"/>
    </location>
</feature>
<keyword evidence="3" id="KW-1185">Reference proteome</keyword>
<organism evidence="2 3">
    <name type="scientific">Hypholoma sublateritium (strain FD-334 SS-4)</name>
    <dbReference type="NCBI Taxonomy" id="945553"/>
    <lineage>
        <taxon>Eukaryota</taxon>
        <taxon>Fungi</taxon>
        <taxon>Dikarya</taxon>
        <taxon>Basidiomycota</taxon>
        <taxon>Agaricomycotina</taxon>
        <taxon>Agaricomycetes</taxon>
        <taxon>Agaricomycetidae</taxon>
        <taxon>Agaricales</taxon>
        <taxon>Agaricineae</taxon>
        <taxon>Strophariaceae</taxon>
        <taxon>Hypholoma</taxon>
    </lineage>
</organism>